<dbReference type="EMBL" id="JBHSOZ010000005">
    <property type="protein sequence ID" value="MFC5713588.1"/>
    <property type="molecule type" value="Genomic_DNA"/>
</dbReference>
<reference evidence="3" key="1">
    <citation type="journal article" date="2019" name="Int. J. Syst. Evol. Microbiol.">
        <title>The Global Catalogue of Microorganisms (GCM) 10K type strain sequencing project: providing services to taxonomists for standard genome sequencing and annotation.</title>
        <authorList>
            <consortium name="The Broad Institute Genomics Platform"/>
            <consortium name="The Broad Institute Genome Sequencing Center for Infectious Disease"/>
            <person name="Wu L."/>
            <person name="Ma J."/>
        </authorList>
    </citation>
    <scope>NUCLEOTIDE SEQUENCE [LARGE SCALE GENOMIC DNA]</scope>
    <source>
        <strain evidence="3">CECT 7184</strain>
    </source>
</reference>
<name>A0ABW0YR52_9BACI</name>
<organism evidence="2 3">
    <name type="scientific">Thalassorhabdus alkalitolerans</name>
    <dbReference type="NCBI Taxonomy" id="2282697"/>
    <lineage>
        <taxon>Bacteria</taxon>
        <taxon>Bacillati</taxon>
        <taxon>Bacillota</taxon>
        <taxon>Bacilli</taxon>
        <taxon>Bacillales</taxon>
        <taxon>Bacillaceae</taxon>
        <taxon>Thalassorhabdus</taxon>
    </lineage>
</organism>
<evidence type="ECO:0000256" key="1">
    <source>
        <dbReference type="SAM" id="MobiDB-lite"/>
    </source>
</evidence>
<feature type="compositionally biased region" description="Basic and acidic residues" evidence="1">
    <location>
        <begin position="32"/>
        <end position="55"/>
    </location>
</feature>
<evidence type="ECO:0000313" key="2">
    <source>
        <dbReference type="EMBL" id="MFC5713588.1"/>
    </source>
</evidence>
<accession>A0ABW0YR52</accession>
<gene>
    <name evidence="2" type="ORF">ACFPU1_12415</name>
</gene>
<proteinExistence type="predicted"/>
<evidence type="ECO:0000313" key="3">
    <source>
        <dbReference type="Proteomes" id="UP001596142"/>
    </source>
</evidence>
<feature type="region of interest" description="Disordered" evidence="1">
    <location>
        <begin position="29"/>
        <end position="55"/>
    </location>
</feature>
<comment type="caution">
    <text evidence="2">The sequence shown here is derived from an EMBL/GenBank/DDBJ whole genome shotgun (WGS) entry which is preliminary data.</text>
</comment>
<sequence length="55" mass="6135">MDKKQKGQVQGKNYSIDVDRMISEGMAGGVVKTDHDFPQIEGARELDKEEKPGEN</sequence>
<dbReference type="Proteomes" id="UP001596142">
    <property type="component" value="Unassembled WGS sequence"/>
</dbReference>
<dbReference type="RefSeq" id="WP_198153415.1">
    <property type="nucleotide sequence ID" value="NZ_JBHSOZ010000005.1"/>
</dbReference>
<keyword evidence="3" id="KW-1185">Reference proteome</keyword>
<protein>
    <submittedName>
        <fullName evidence="2">Uncharacterized protein</fullName>
    </submittedName>
</protein>